<gene>
    <name evidence="1" type="ORF">Pph01_28280</name>
</gene>
<accession>A0A8J3U418</accession>
<name>A0A8J3U418_9ACTN</name>
<dbReference type="SUPFAM" id="SSF48452">
    <property type="entry name" value="TPR-like"/>
    <property type="match status" value="1"/>
</dbReference>
<evidence type="ECO:0008006" key="3">
    <source>
        <dbReference type="Google" id="ProtNLM"/>
    </source>
</evidence>
<reference evidence="1 2" key="1">
    <citation type="submission" date="2021-01" db="EMBL/GenBank/DDBJ databases">
        <title>Whole genome shotgun sequence of Planotetraspora phitsanulokensis NBRC 104273.</title>
        <authorList>
            <person name="Komaki H."/>
            <person name="Tamura T."/>
        </authorList>
    </citation>
    <scope>NUCLEOTIDE SEQUENCE [LARGE SCALE GENOMIC DNA]</scope>
    <source>
        <strain evidence="1 2">NBRC 104273</strain>
    </source>
</reference>
<dbReference type="Proteomes" id="UP000622547">
    <property type="component" value="Unassembled WGS sequence"/>
</dbReference>
<dbReference type="Pfam" id="PF13424">
    <property type="entry name" value="TPR_12"/>
    <property type="match status" value="1"/>
</dbReference>
<dbReference type="InterPro" id="IPR053137">
    <property type="entry name" value="NLR-like"/>
</dbReference>
<dbReference type="PANTHER" id="PTHR46082:SF6">
    <property type="entry name" value="AAA+ ATPASE DOMAIN-CONTAINING PROTEIN-RELATED"/>
    <property type="match status" value="1"/>
</dbReference>
<dbReference type="EMBL" id="BOOP01000010">
    <property type="protein sequence ID" value="GII37825.1"/>
    <property type="molecule type" value="Genomic_DNA"/>
</dbReference>
<dbReference type="Gene3D" id="1.25.40.10">
    <property type="entry name" value="Tetratricopeptide repeat domain"/>
    <property type="match status" value="1"/>
</dbReference>
<comment type="caution">
    <text evidence="1">The sequence shown here is derived from an EMBL/GenBank/DDBJ whole genome shotgun (WGS) entry which is preliminary data.</text>
</comment>
<proteinExistence type="predicted"/>
<dbReference type="InterPro" id="IPR011990">
    <property type="entry name" value="TPR-like_helical_dom_sf"/>
</dbReference>
<dbReference type="AlphaFoldDB" id="A0A8J3U418"/>
<dbReference type="PANTHER" id="PTHR46082">
    <property type="entry name" value="ATP/GTP-BINDING PROTEIN-RELATED"/>
    <property type="match status" value="1"/>
</dbReference>
<dbReference type="Pfam" id="PF13374">
    <property type="entry name" value="TPR_10"/>
    <property type="match status" value="1"/>
</dbReference>
<sequence length="187" mass="20975">MIDVTLFESDRKIKALVELIDAEERREHAIRSDLAREALDGGEPLVVTDQLAAAYLFAARHDNALNLHEQNVAECRELLGPDHPLTLHCQDNLATALSLVERHDEAITLQEETLAAYRRPLGEDHPDTLTCQSNLAWFLFNAGREECIALYEQTLAACTEALGPDDMLTETVAEFLETAREYVDDED</sequence>
<keyword evidence="2" id="KW-1185">Reference proteome</keyword>
<organism evidence="1 2">
    <name type="scientific">Planotetraspora phitsanulokensis</name>
    <dbReference type="NCBI Taxonomy" id="575192"/>
    <lineage>
        <taxon>Bacteria</taxon>
        <taxon>Bacillati</taxon>
        <taxon>Actinomycetota</taxon>
        <taxon>Actinomycetes</taxon>
        <taxon>Streptosporangiales</taxon>
        <taxon>Streptosporangiaceae</taxon>
        <taxon>Planotetraspora</taxon>
    </lineage>
</organism>
<protein>
    <recommendedName>
        <fullName evidence="3">Tetratricopeptide repeat protein</fullName>
    </recommendedName>
</protein>
<evidence type="ECO:0000313" key="1">
    <source>
        <dbReference type="EMBL" id="GII37825.1"/>
    </source>
</evidence>
<evidence type="ECO:0000313" key="2">
    <source>
        <dbReference type="Proteomes" id="UP000622547"/>
    </source>
</evidence>